<sequence length="212" mass="22717">MTHGLPRLVLSALLLSGAAVAAAAPSALSSSAHDSLETRLVSSLTAERGPQASAPVFASGGAGLVYYRSAVAALASSESDFGWQALTGQTFCIAEGHGAARLIEQRFAAHARYYPSSAHALIGLKLGECQVVVEDLVLLEPLAKLPEWRRYARLLPRLADAERELMVESAEAGERDLLAEWARNGRLDQFIRESVDEVAFQAYVLADTLDCH</sequence>
<keyword evidence="1" id="KW-0732">Signal</keyword>
<reference evidence="4" key="1">
    <citation type="submission" date="2014-03" db="EMBL/GenBank/DDBJ databases">
        <title>Complete genome of Pseudomonas balearica DSM 6083T, a sewage water isolate from an enrichment with 2-methylnaphthalene.</title>
        <authorList>
            <person name="Salva-Serra F."/>
            <person name="Jaen-Luchoro D."/>
            <person name="Busquets A."/>
            <person name="Pena A."/>
            <person name="Gomila M."/>
            <person name="Bosch R."/>
            <person name="Nogales B."/>
            <person name="Garcia-Valdes E."/>
            <person name="Lalucat J."/>
            <person name="Bennasar A."/>
        </authorList>
    </citation>
    <scope>NUCLEOTIDE SEQUENCE [LARGE SCALE GENOMIC DNA]</scope>
    <source>
        <strain evidence="4">DSM 6083</strain>
    </source>
</reference>
<evidence type="ECO:0000313" key="5">
    <source>
        <dbReference type="Proteomes" id="UP000182276"/>
    </source>
</evidence>
<reference evidence="3 5" key="2">
    <citation type="submission" date="2016-10" db="EMBL/GenBank/DDBJ databases">
        <authorList>
            <person name="Varghese N."/>
            <person name="Submissions S."/>
        </authorList>
    </citation>
    <scope>NUCLEOTIDE SEQUENCE [LARGE SCALE GENOMIC DNA]</scope>
    <source>
        <strain evidence="3 5">DSM 6083</strain>
    </source>
</reference>
<dbReference type="GeneID" id="77259870"/>
<evidence type="ECO:0000256" key="1">
    <source>
        <dbReference type="SAM" id="SignalP"/>
    </source>
</evidence>
<keyword evidence="5" id="KW-1185">Reference proteome</keyword>
<dbReference type="Proteomes" id="UP000031271">
    <property type="component" value="Chromosome"/>
</dbReference>
<gene>
    <name evidence="2" type="ORF">CL52_08050</name>
    <name evidence="3" type="ORF">SAMN05660875_10343</name>
</gene>
<name>A0A8D4C6N3_9GAMM</name>
<protein>
    <submittedName>
        <fullName evidence="2">Amino acid ABC transporter substrate-binding protein</fullName>
    </submittedName>
    <submittedName>
        <fullName evidence="3">Polar amino acid transport system substrate-binding protein</fullName>
    </submittedName>
</protein>
<proteinExistence type="predicted"/>
<dbReference type="Proteomes" id="UP000182276">
    <property type="component" value="Unassembled WGS sequence"/>
</dbReference>
<evidence type="ECO:0000313" key="3">
    <source>
        <dbReference type="EMBL" id="SDM21098.1"/>
    </source>
</evidence>
<feature type="chain" id="PRO_5034043766" evidence="1">
    <location>
        <begin position="24"/>
        <end position="212"/>
    </location>
</feature>
<dbReference type="KEGG" id="pbm:CL52_08050"/>
<feature type="signal peptide" evidence="1">
    <location>
        <begin position="1"/>
        <end position="23"/>
    </location>
</feature>
<dbReference type="EMBL" id="FNHO01000003">
    <property type="protein sequence ID" value="SDM21098.1"/>
    <property type="molecule type" value="Genomic_DNA"/>
</dbReference>
<dbReference type="EMBL" id="CP007511">
    <property type="protein sequence ID" value="AJE15002.1"/>
    <property type="molecule type" value="Genomic_DNA"/>
</dbReference>
<reference evidence="2 4" key="3">
    <citation type="journal article" name="Genome Announc.">
        <title>Complete Genome Sequence of Pseudomonas balearica DSM 6083T.</title>
        <authorList>
            <person name="Bennasar-Figueras A."/>
            <person name="Salva-Serra F."/>
            <person name="Jaen-Luchoro D."/>
            <person name="Segui C."/>
            <person name="Aliaga F."/>
            <person name="Busquets A."/>
            <person name="Gomila M."/>
            <person name="Moore E.R."/>
            <person name="Lalucat J."/>
        </authorList>
    </citation>
    <scope>NUCLEOTIDE SEQUENCE [LARGE SCALE GENOMIC DNA]</scope>
    <source>
        <strain evidence="4">DSM 6083</strain>
        <strain evidence="2">DSM6083</strain>
    </source>
</reference>
<dbReference type="RefSeq" id="WP_043219663.1">
    <property type="nucleotide sequence ID" value="NZ_CP007511.1"/>
</dbReference>
<evidence type="ECO:0000313" key="4">
    <source>
        <dbReference type="Proteomes" id="UP000031271"/>
    </source>
</evidence>
<evidence type="ECO:0000313" key="2">
    <source>
        <dbReference type="EMBL" id="AJE15002.1"/>
    </source>
</evidence>
<accession>A0A8D4C6N3</accession>
<organism evidence="2 4">
    <name type="scientific">Stutzerimonas balearica DSM 6083</name>
    <dbReference type="NCBI Taxonomy" id="1123016"/>
    <lineage>
        <taxon>Bacteria</taxon>
        <taxon>Pseudomonadati</taxon>
        <taxon>Pseudomonadota</taxon>
        <taxon>Gammaproteobacteria</taxon>
        <taxon>Pseudomonadales</taxon>
        <taxon>Pseudomonadaceae</taxon>
        <taxon>Stutzerimonas</taxon>
    </lineage>
</organism>
<dbReference type="AlphaFoldDB" id="A0A8D4C6N3"/>